<dbReference type="PANTHER" id="PTHR22699">
    <property type="entry name" value="THIOREDOXIN DOMAIN-CONTAINING PROTEIN 16"/>
    <property type="match status" value="1"/>
</dbReference>
<protein>
    <recommendedName>
        <fullName evidence="3">Thioredoxin domain-containing protein</fullName>
    </recommendedName>
</protein>
<dbReference type="InterPro" id="IPR040090">
    <property type="entry name" value="TXNDC16"/>
</dbReference>
<dbReference type="Proteomes" id="UP000179807">
    <property type="component" value="Unassembled WGS sequence"/>
</dbReference>
<dbReference type="AlphaFoldDB" id="A0A1J4KL70"/>
<proteinExistence type="predicted"/>
<dbReference type="InterPro" id="IPR036249">
    <property type="entry name" value="Thioredoxin-like_sf"/>
</dbReference>
<gene>
    <name evidence="1" type="ORF">TRFO_18351</name>
</gene>
<accession>A0A1J4KL70</accession>
<evidence type="ECO:0008006" key="3">
    <source>
        <dbReference type="Google" id="ProtNLM"/>
    </source>
</evidence>
<dbReference type="Gene3D" id="3.40.30.10">
    <property type="entry name" value="Glutaredoxin"/>
    <property type="match status" value="2"/>
</dbReference>
<evidence type="ECO:0000313" key="1">
    <source>
        <dbReference type="EMBL" id="OHT11971.1"/>
    </source>
</evidence>
<evidence type="ECO:0000313" key="2">
    <source>
        <dbReference type="Proteomes" id="UP000179807"/>
    </source>
</evidence>
<dbReference type="SUPFAM" id="SSF52833">
    <property type="entry name" value="Thioredoxin-like"/>
    <property type="match status" value="3"/>
</dbReference>
<comment type="caution">
    <text evidence="1">The sequence shown here is derived from an EMBL/GenBank/DDBJ whole genome shotgun (WGS) entry which is preliminary data.</text>
</comment>
<keyword evidence="2" id="KW-1185">Reference proteome</keyword>
<name>A0A1J4KL70_9EUKA</name>
<dbReference type="PANTHER" id="PTHR22699:SF1">
    <property type="entry name" value="THIOREDOXIN DOMAIN-CONTAINING PROTEIN 16"/>
    <property type="match status" value="1"/>
</dbReference>
<reference evidence="1" key="1">
    <citation type="submission" date="2016-10" db="EMBL/GenBank/DDBJ databases">
        <authorList>
            <person name="Benchimol M."/>
            <person name="Almeida L.G."/>
            <person name="Vasconcelos A.T."/>
            <person name="Perreira-Neves A."/>
            <person name="Rosa I.A."/>
            <person name="Tasca T."/>
            <person name="Bogo M.R."/>
            <person name="de Souza W."/>
        </authorList>
    </citation>
    <scope>NUCLEOTIDE SEQUENCE [LARGE SCALE GENOMIC DNA]</scope>
    <source>
        <strain evidence="1">K</strain>
    </source>
</reference>
<dbReference type="VEuPathDB" id="TrichDB:TRFO_18351"/>
<sequence length="507" mass="58525">MMFCYVNWSYKSYTIDHIFSHNLSKMFLSLLTHLLLRENFDDSFIKRVNDNNFRNIIQHDKSGFIFFHHIGYLVSDQGYLHYVDVARKYQNLTNFYVAVFSSSANIAHQFRIMSFPTLLYLPNITSKIEMYGSFSFNNLNAFISSHTNHTIPVIENLPNDVTTESLLSHITSDEYDSSQYVFIYADEKTRFGRTAVTMASQLMNDNSIDYKFVKIVNKIDSLKVRFPSLLYIRKEDNVPFVYDKDPKVDLMQKWIKSIPKAKLVPFSPSLFFSKDGSNVRTIINFVDRKNTITEIPNLVKLAEKYPTIKVTYADPSDYLIYLNLFGFKQVETFPKQLCINSNFQTFKYANCDGKIDEFTKNQLELNNVSVPSAAYGFLAPTNEIGFKSLLSKGPVFTTFTATECKPCQELESAAEAAAKKVSTSGSKSSWSLWDVKALHTPSFVKQIKFTVPSLWYFPTTNFSEGVRYEGSNDYFDVIEWAYNQTKDFDLEQLLVREVEGIDRFESL</sequence>
<dbReference type="RefSeq" id="XP_068365107.1">
    <property type="nucleotide sequence ID" value="XM_068500128.1"/>
</dbReference>
<dbReference type="GeneID" id="94834832"/>
<dbReference type="EMBL" id="MLAK01000574">
    <property type="protein sequence ID" value="OHT11971.1"/>
    <property type="molecule type" value="Genomic_DNA"/>
</dbReference>
<organism evidence="1 2">
    <name type="scientific">Tritrichomonas foetus</name>
    <dbReference type="NCBI Taxonomy" id="1144522"/>
    <lineage>
        <taxon>Eukaryota</taxon>
        <taxon>Metamonada</taxon>
        <taxon>Parabasalia</taxon>
        <taxon>Tritrichomonadida</taxon>
        <taxon>Tritrichomonadidae</taxon>
        <taxon>Tritrichomonas</taxon>
    </lineage>
</organism>